<dbReference type="OrthoDB" id="2287221at2759"/>
<proteinExistence type="predicted"/>
<sequence length="66" mass="7715">MQLMFTNLKVPSLSKIQCLTFYLTQVLAKGLYTFKEIAHVRFPYWLGNLPLFFALNDIQKLLTGFE</sequence>
<dbReference type="EMBL" id="JAEPRD010000077">
    <property type="protein sequence ID" value="KAG2200954.1"/>
    <property type="molecule type" value="Genomic_DNA"/>
</dbReference>
<evidence type="ECO:0000313" key="2">
    <source>
        <dbReference type="Proteomes" id="UP000603453"/>
    </source>
</evidence>
<reference evidence="1" key="1">
    <citation type="submission" date="2020-12" db="EMBL/GenBank/DDBJ databases">
        <title>Metabolic potential, ecology and presence of endohyphal bacteria is reflected in genomic diversity of Mucoromycotina.</title>
        <authorList>
            <person name="Muszewska A."/>
            <person name="Okrasinska A."/>
            <person name="Steczkiewicz K."/>
            <person name="Drgas O."/>
            <person name="Orlowska M."/>
            <person name="Perlinska-Lenart U."/>
            <person name="Aleksandrzak-Piekarczyk T."/>
            <person name="Szatraj K."/>
            <person name="Zielenkiewicz U."/>
            <person name="Pilsyk S."/>
            <person name="Malc E."/>
            <person name="Mieczkowski P."/>
            <person name="Kruszewska J.S."/>
            <person name="Biernat P."/>
            <person name="Pawlowska J."/>
        </authorList>
    </citation>
    <scope>NUCLEOTIDE SEQUENCE</scope>
    <source>
        <strain evidence="1">WA0000017839</strain>
    </source>
</reference>
<keyword evidence="2" id="KW-1185">Reference proteome</keyword>
<accession>A0A8H7QY61</accession>
<comment type="caution">
    <text evidence="1">The sequence shown here is derived from an EMBL/GenBank/DDBJ whole genome shotgun (WGS) entry which is preliminary data.</text>
</comment>
<protein>
    <submittedName>
        <fullName evidence="1">Uncharacterized protein</fullName>
    </submittedName>
</protein>
<organism evidence="1 2">
    <name type="scientific">Mucor saturninus</name>
    <dbReference type="NCBI Taxonomy" id="64648"/>
    <lineage>
        <taxon>Eukaryota</taxon>
        <taxon>Fungi</taxon>
        <taxon>Fungi incertae sedis</taxon>
        <taxon>Mucoromycota</taxon>
        <taxon>Mucoromycotina</taxon>
        <taxon>Mucoromycetes</taxon>
        <taxon>Mucorales</taxon>
        <taxon>Mucorineae</taxon>
        <taxon>Mucoraceae</taxon>
        <taxon>Mucor</taxon>
    </lineage>
</organism>
<name>A0A8H7QY61_9FUNG</name>
<evidence type="ECO:0000313" key="1">
    <source>
        <dbReference type="EMBL" id="KAG2200954.1"/>
    </source>
</evidence>
<feature type="non-terminal residue" evidence="1">
    <location>
        <position position="1"/>
    </location>
</feature>
<dbReference type="Proteomes" id="UP000603453">
    <property type="component" value="Unassembled WGS sequence"/>
</dbReference>
<gene>
    <name evidence="1" type="ORF">INT47_003189</name>
</gene>
<dbReference type="AlphaFoldDB" id="A0A8H7QY61"/>